<dbReference type="SUPFAM" id="SSF48371">
    <property type="entry name" value="ARM repeat"/>
    <property type="match status" value="1"/>
</dbReference>
<feature type="repeat" description="ARM" evidence="1">
    <location>
        <begin position="196"/>
        <end position="231"/>
    </location>
</feature>
<sequence>MVNLPLVHEESIQKDTTSPTEVIIGKFMATSVAETEIPSLLFSLALRARDLPEAQKISAAGVVSKVIETLNRYRTSAEICWGATLLLGFMIEHTEVGTSIVETVPELLQLICELLIAHHGHPNALIACCAAFTFIICYENPRTQFPALPLHREVIATVMRCFTEYEAEQRVLSALSLVILNMCMVEPLMIYMHSQGVVPKLAEALRRYPDNTDLANHACRALGNISSAHEEAAAQMADLQLPRLMVDLLRAHLGDPELALAVLRGLRGNSMQDGMGLADMGMIGLVLDLIQRHSTEGKHLVHLAVRTLLKLINGLPHVRALFTHRFSAPAPKPTVDDSDIAAALGASATSTATAATAATAAAKAPKRPEAAAGSGGAGSGAGGSGRAGAAAVGGDFIAELDFPTLVSSVFVLYSDEEILVTEAARLCCVVLQMLAECFLASQEEESPPAEGERMPMEGLEAAQFLVKMAEGGLVSCLVQAIREYGIENRTLLVLCGNCLHYLGVVDEIRDTVKEAIPQVLPVALYLRSRVRARQEHMARAGGAAEEHKEPKGHEAEAGEEDEAEDEEPEFDDTDDGTDEGYLALCRLLQNFMDLELDGLDERHFLAQMHALVDGIEGAGGEEAEEEEEEEHKGK</sequence>
<accession>A0ABQ8UHR1</accession>
<feature type="region of interest" description="Disordered" evidence="2">
    <location>
        <begin position="536"/>
        <end position="576"/>
    </location>
</feature>
<evidence type="ECO:0000313" key="3">
    <source>
        <dbReference type="EMBL" id="KAJ4458772.1"/>
    </source>
</evidence>
<dbReference type="PROSITE" id="PS50176">
    <property type="entry name" value="ARM_REPEAT"/>
    <property type="match status" value="1"/>
</dbReference>
<evidence type="ECO:0000313" key="4">
    <source>
        <dbReference type="Proteomes" id="UP001141327"/>
    </source>
</evidence>
<evidence type="ECO:0000256" key="2">
    <source>
        <dbReference type="SAM" id="MobiDB-lite"/>
    </source>
</evidence>
<feature type="compositionally biased region" description="Gly residues" evidence="2">
    <location>
        <begin position="373"/>
        <end position="384"/>
    </location>
</feature>
<feature type="compositionally biased region" description="Acidic residues" evidence="2">
    <location>
        <begin position="557"/>
        <end position="576"/>
    </location>
</feature>
<comment type="caution">
    <text evidence="3">The sequence shown here is derived from an EMBL/GenBank/DDBJ whole genome shotgun (WGS) entry which is preliminary data.</text>
</comment>
<organism evidence="3 4">
    <name type="scientific">Paratrimastix pyriformis</name>
    <dbReference type="NCBI Taxonomy" id="342808"/>
    <lineage>
        <taxon>Eukaryota</taxon>
        <taxon>Metamonada</taxon>
        <taxon>Preaxostyla</taxon>
        <taxon>Paratrimastigidae</taxon>
        <taxon>Paratrimastix</taxon>
    </lineage>
</organism>
<dbReference type="InterPro" id="IPR016024">
    <property type="entry name" value="ARM-type_fold"/>
</dbReference>
<reference evidence="3" key="1">
    <citation type="journal article" date="2022" name="bioRxiv">
        <title>Genomics of Preaxostyla Flagellates Illuminates Evolutionary Transitions and the Path Towards Mitochondrial Loss.</title>
        <authorList>
            <person name="Novak L.V.F."/>
            <person name="Treitli S.C."/>
            <person name="Pyrih J."/>
            <person name="Halakuc P."/>
            <person name="Pipaliya S.V."/>
            <person name="Vacek V."/>
            <person name="Brzon O."/>
            <person name="Soukal P."/>
            <person name="Eme L."/>
            <person name="Dacks J.B."/>
            <person name="Karnkowska A."/>
            <person name="Elias M."/>
            <person name="Hampl V."/>
        </authorList>
    </citation>
    <scope>NUCLEOTIDE SEQUENCE</scope>
    <source>
        <strain evidence="3">RCP-MX</strain>
    </source>
</reference>
<evidence type="ECO:0000256" key="1">
    <source>
        <dbReference type="PROSITE-ProRule" id="PRU00259"/>
    </source>
</evidence>
<dbReference type="Proteomes" id="UP001141327">
    <property type="component" value="Unassembled WGS sequence"/>
</dbReference>
<name>A0ABQ8UHR1_9EUKA</name>
<keyword evidence="4" id="KW-1185">Reference proteome</keyword>
<proteinExistence type="predicted"/>
<dbReference type="EMBL" id="JAPMOS010000025">
    <property type="protein sequence ID" value="KAJ4458772.1"/>
    <property type="molecule type" value="Genomic_DNA"/>
</dbReference>
<protein>
    <submittedName>
        <fullName evidence="3">Uncharacterized protein</fullName>
    </submittedName>
</protein>
<dbReference type="InterPro" id="IPR011989">
    <property type="entry name" value="ARM-like"/>
</dbReference>
<feature type="region of interest" description="Disordered" evidence="2">
    <location>
        <begin position="360"/>
        <end position="384"/>
    </location>
</feature>
<gene>
    <name evidence="3" type="ORF">PAPYR_5278</name>
</gene>
<dbReference type="Gene3D" id="1.25.10.10">
    <property type="entry name" value="Leucine-rich Repeat Variant"/>
    <property type="match status" value="1"/>
</dbReference>
<dbReference type="InterPro" id="IPR000225">
    <property type="entry name" value="Armadillo"/>
</dbReference>
<feature type="compositionally biased region" description="Basic and acidic residues" evidence="2">
    <location>
        <begin position="536"/>
        <end position="556"/>
    </location>
</feature>